<proteinExistence type="predicted"/>
<dbReference type="Pfam" id="PF13649">
    <property type="entry name" value="Methyltransf_25"/>
    <property type="match status" value="1"/>
</dbReference>
<dbReference type="GO" id="GO:0032259">
    <property type="term" value="P:methylation"/>
    <property type="evidence" value="ECO:0007669"/>
    <property type="project" value="UniProtKB-KW"/>
</dbReference>
<dbReference type="PANTHER" id="PTHR43464">
    <property type="entry name" value="METHYLTRANSFERASE"/>
    <property type="match status" value="1"/>
</dbReference>
<evidence type="ECO:0000313" key="6">
    <source>
        <dbReference type="EMBL" id="CAB4677010.1"/>
    </source>
</evidence>
<dbReference type="InterPro" id="IPR029063">
    <property type="entry name" value="SAM-dependent_MTases_sf"/>
</dbReference>
<sequence length="200" mass="22397">MAEDPTVGSTQWAQWRKAVDLDDYESRWDRMAENGENPHGEVDFVMQFEPETALDAGCGFGRVGIELHARGVEIIGVDLDPDLLERAKRRAPELDWRLANLATVDLGRQFDLVVVAGNVIGFVDERERSLAVQNCARHVAPGGRLVMGNQLEATWPTMKEFDEWCSREGLVPAEHKAGWEGEMLGEDPDYVVTVHRRPAS</sequence>
<reference evidence="6" key="1">
    <citation type="submission" date="2020-05" db="EMBL/GenBank/DDBJ databases">
        <authorList>
            <person name="Chiriac C."/>
            <person name="Salcher M."/>
            <person name="Ghai R."/>
            <person name="Kavagutti S V."/>
        </authorList>
    </citation>
    <scope>NUCLEOTIDE SEQUENCE</scope>
</reference>
<gene>
    <name evidence="5" type="ORF">UFOPK2143_01116</name>
    <name evidence="6" type="ORF">UFOPK2350_00727</name>
</gene>
<keyword evidence="3" id="KW-0949">S-adenosyl-L-methionine</keyword>
<evidence type="ECO:0000313" key="5">
    <source>
        <dbReference type="EMBL" id="CAB4648219.1"/>
    </source>
</evidence>
<keyword evidence="1" id="KW-0489">Methyltransferase</keyword>
<evidence type="ECO:0000259" key="4">
    <source>
        <dbReference type="Pfam" id="PF13649"/>
    </source>
</evidence>
<dbReference type="EMBL" id="CAEZVV010000071">
    <property type="protein sequence ID" value="CAB4648219.1"/>
    <property type="molecule type" value="Genomic_DNA"/>
</dbReference>
<evidence type="ECO:0000256" key="3">
    <source>
        <dbReference type="ARBA" id="ARBA00022691"/>
    </source>
</evidence>
<organism evidence="6">
    <name type="scientific">freshwater metagenome</name>
    <dbReference type="NCBI Taxonomy" id="449393"/>
    <lineage>
        <taxon>unclassified sequences</taxon>
        <taxon>metagenomes</taxon>
        <taxon>ecological metagenomes</taxon>
    </lineage>
</organism>
<evidence type="ECO:0000256" key="2">
    <source>
        <dbReference type="ARBA" id="ARBA00022679"/>
    </source>
</evidence>
<dbReference type="GO" id="GO:0008168">
    <property type="term" value="F:methyltransferase activity"/>
    <property type="evidence" value="ECO:0007669"/>
    <property type="project" value="UniProtKB-KW"/>
</dbReference>
<protein>
    <submittedName>
        <fullName evidence="6">Unannotated protein</fullName>
    </submittedName>
</protein>
<dbReference type="InterPro" id="IPR041698">
    <property type="entry name" value="Methyltransf_25"/>
</dbReference>
<feature type="domain" description="Methyltransferase" evidence="4">
    <location>
        <begin position="54"/>
        <end position="143"/>
    </location>
</feature>
<dbReference type="EMBL" id="CAEZXE010000050">
    <property type="protein sequence ID" value="CAB4677010.1"/>
    <property type="molecule type" value="Genomic_DNA"/>
</dbReference>
<accession>A0A6J6MS05</accession>
<dbReference type="Gene3D" id="3.40.50.150">
    <property type="entry name" value="Vaccinia Virus protein VP39"/>
    <property type="match status" value="1"/>
</dbReference>
<dbReference type="CDD" id="cd02440">
    <property type="entry name" value="AdoMet_MTases"/>
    <property type="match status" value="1"/>
</dbReference>
<evidence type="ECO:0000256" key="1">
    <source>
        <dbReference type="ARBA" id="ARBA00022603"/>
    </source>
</evidence>
<keyword evidence="2" id="KW-0808">Transferase</keyword>
<dbReference type="PANTHER" id="PTHR43464:SF19">
    <property type="entry name" value="UBIQUINONE BIOSYNTHESIS O-METHYLTRANSFERASE, MITOCHONDRIAL"/>
    <property type="match status" value="1"/>
</dbReference>
<dbReference type="SUPFAM" id="SSF53335">
    <property type="entry name" value="S-adenosyl-L-methionine-dependent methyltransferases"/>
    <property type="match status" value="1"/>
</dbReference>
<name>A0A6J6MS05_9ZZZZ</name>
<dbReference type="AlphaFoldDB" id="A0A6J6MS05"/>